<comment type="caution">
    <text evidence="3">The sequence shown here is derived from an EMBL/GenBank/DDBJ whole genome shotgun (WGS) entry which is preliminary data.</text>
</comment>
<dbReference type="CDD" id="cd03680">
    <property type="entry name" value="MM_CoA_mutase_ICM_like"/>
    <property type="match status" value="1"/>
</dbReference>
<dbReference type="PANTHER" id="PTHR48101:SF1">
    <property type="entry name" value="METHYLMALONYL-COA MUTASE, LARGE SUBUNIT"/>
    <property type="match status" value="1"/>
</dbReference>
<name>A0AA37BQF5_9ARCH</name>
<evidence type="ECO:0000259" key="2">
    <source>
        <dbReference type="Pfam" id="PF01642"/>
    </source>
</evidence>
<dbReference type="InterPro" id="IPR016176">
    <property type="entry name" value="Cbl-dep_enz_cat"/>
</dbReference>
<evidence type="ECO:0000313" key="4">
    <source>
        <dbReference type="Proteomes" id="UP000632195"/>
    </source>
</evidence>
<dbReference type="AlphaFoldDB" id="A0AA37BQF5"/>
<accession>A0AA37BQF5</accession>
<dbReference type="GO" id="GO:0004494">
    <property type="term" value="F:methylmalonyl-CoA mutase activity"/>
    <property type="evidence" value="ECO:0007669"/>
    <property type="project" value="InterPro"/>
</dbReference>
<reference evidence="3" key="2">
    <citation type="submission" date="2022-09" db="EMBL/GenBank/DDBJ databases">
        <authorList>
            <person name="Sun Q."/>
            <person name="Ohkuma M."/>
        </authorList>
    </citation>
    <scope>NUCLEOTIDE SEQUENCE</scope>
    <source>
        <strain evidence="3">JCM 13583</strain>
    </source>
</reference>
<reference evidence="3" key="1">
    <citation type="journal article" date="2014" name="Int. J. Syst. Evol. Microbiol.">
        <title>Complete genome sequence of Corynebacterium casei LMG S-19264T (=DSM 44701T), isolated from a smear-ripened cheese.</title>
        <authorList>
            <consortium name="US DOE Joint Genome Institute (JGI-PGF)"/>
            <person name="Walter F."/>
            <person name="Albersmeier A."/>
            <person name="Kalinowski J."/>
            <person name="Ruckert C."/>
        </authorList>
    </citation>
    <scope>NUCLEOTIDE SEQUENCE</scope>
    <source>
        <strain evidence="3">JCM 13583</strain>
    </source>
</reference>
<evidence type="ECO:0000256" key="1">
    <source>
        <dbReference type="ARBA" id="ARBA00023235"/>
    </source>
</evidence>
<dbReference type="NCBIfam" id="TIGR00641">
    <property type="entry name" value="acid_CoA_mut_N"/>
    <property type="match status" value="1"/>
</dbReference>
<dbReference type="Pfam" id="PF01642">
    <property type="entry name" value="MM_CoA_mutase"/>
    <property type="match status" value="1"/>
</dbReference>
<dbReference type="InterPro" id="IPR006098">
    <property type="entry name" value="MMCoA_mutase_a_cat"/>
</dbReference>
<dbReference type="Gene3D" id="3.20.20.240">
    <property type="entry name" value="Methylmalonyl-CoA mutase"/>
    <property type="match status" value="1"/>
</dbReference>
<sequence length="573" mass="65712">MDGARDNYWSSKLREIEGRRPADNRRYARWVDQTLRPWNSKTGYRDREFTNSSGIHLKEVYTSEDLPEGHEDKYLGMPGEYPFTRGIYPNMYRGKLWTMRMFSGFGTPEDTNQRLKYLISEGETGLSIAFDMPTLYGIDCDNKRADGEIGKCGVNVTTLKDMEVIFSGIDLGSVSTSMTINAPAAILTAMYIAVAKKQGVPMEKLAGTVQADILKEYIAQKEWIYPPEAHLRLIRDMMVFSTRNMPKWNFISISGYHIREAGASAVQELAFTLADGFYYVDMGIKAGLNVDDFAPRLSFFFNSSINFFEEIAKLRAARRIWATVMKERFGAKKERSLWLKFHTQTSGYTLTWQQPLNNIVRTTIEAMAAVLGGTQSLHTNSYDEAWALPSEEAVKVALRTQQIIAEESGIADVVDPLGGSYYVEWLTDRMEEEAYRYFEKIEEMGGILEAVKKGYIQREIANTSYRRQMRLERGEEIMVGVNKYVEKDEKPLKILRISKKAQRVQIERLRAVKQSRDQQAVSRALEELRRAMEDEDENVMPYIINAVEKYATIEEISNVGREVFGTWREPVII</sequence>
<dbReference type="Proteomes" id="UP000632195">
    <property type="component" value="Unassembled WGS sequence"/>
</dbReference>
<evidence type="ECO:0000313" key="3">
    <source>
        <dbReference type="EMBL" id="GGM69543.1"/>
    </source>
</evidence>
<organism evidence="3 4">
    <name type="scientific">Thermogymnomonas acidicola</name>
    <dbReference type="NCBI Taxonomy" id="399579"/>
    <lineage>
        <taxon>Archaea</taxon>
        <taxon>Methanobacteriati</taxon>
        <taxon>Thermoplasmatota</taxon>
        <taxon>Thermoplasmata</taxon>
        <taxon>Thermoplasmatales</taxon>
        <taxon>Thermogymnomonas</taxon>
    </lineage>
</organism>
<dbReference type="GO" id="GO:0031419">
    <property type="term" value="F:cobalamin binding"/>
    <property type="evidence" value="ECO:0007669"/>
    <property type="project" value="InterPro"/>
</dbReference>
<dbReference type="RefSeq" id="WP_188679946.1">
    <property type="nucleotide sequence ID" value="NZ_BMNY01000001.1"/>
</dbReference>
<dbReference type="InterPro" id="IPR006099">
    <property type="entry name" value="MeMalonylCoA_mutase_a/b_cat"/>
</dbReference>
<protein>
    <submittedName>
        <fullName evidence="3">Methylmalonyl-CoA mutase</fullName>
    </submittedName>
</protein>
<dbReference type="PANTHER" id="PTHR48101">
    <property type="entry name" value="METHYLMALONYL-COA MUTASE, MITOCHONDRIAL-RELATED"/>
    <property type="match status" value="1"/>
</dbReference>
<keyword evidence="4" id="KW-1185">Reference proteome</keyword>
<feature type="domain" description="Methylmalonyl-CoA mutase alpha/beta chain catalytic" evidence="2">
    <location>
        <begin position="51"/>
        <end position="565"/>
    </location>
</feature>
<gene>
    <name evidence="3" type="ORF">GCM10007108_04560</name>
</gene>
<dbReference type="EMBL" id="BMNY01000001">
    <property type="protein sequence ID" value="GGM69543.1"/>
    <property type="molecule type" value="Genomic_DNA"/>
</dbReference>
<keyword evidence="1" id="KW-0413">Isomerase</keyword>
<proteinExistence type="predicted"/>
<dbReference type="SUPFAM" id="SSF51703">
    <property type="entry name" value="Cobalamin (vitamin B12)-dependent enzymes"/>
    <property type="match status" value="1"/>
</dbReference>